<evidence type="ECO:0000256" key="5">
    <source>
        <dbReference type="ARBA" id="ARBA00023163"/>
    </source>
</evidence>
<dbReference type="Gene3D" id="1.10.8.60">
    <property type="match status" value="1"/>
</dbReference>
<protein>
    <submittedName>
        <fullName evidence="8">Transcriptional regulator, Fis family</fullName>
    </submittedName>
</protein>
<dbReference type="InterPro" id="IPR003593">
    <property type="entry name" value="AAA+_ATPase"/>
</dbReference>
<dbReference type="InterPro" id="IPR002197">
    <property type="entry name" value="HTH_Fis"/>
</dbReference>
<dbReference type="SMART" id="SM00382">
    <property type="entry name" value="AAA"/>
    <property type="match status" value="1"/>
</dbReference>
<name>A0A179D3G0_9BACT</name>
<feature type="domain" description="Sigma-54 factor interaction" evidence="7">
    <location>
        <begin position="198"/>
        <end position="427"/>
    </location>
</feature>
<organism evidence="8 9">
    <name type="scientific">Thermosulfurimonas dismutans</name>
    <dbReference type="NCBI Taxonomy" id="999894"/>
    <lineage>
        <taxon>Bacteria</taxon>
        <taxon>Pseudomonadati</taxon>
        <taxon>Thermodesulfobacteriota</taxon>
        <taxon>Thermodesulfobacteria</taxon>
        <taxon>Thermodesulfobacteriales</taxon>
        <taxon>Thermodesulfobacteriaceae</taxon>
        <taxon>Thermosulfurimonas</taxon>
    </lineage>
</organism>
<comment type="caution">
    <text evidence="8">The sequence shown here is derived from an EMBL/GenBank/DDBJ whole genome shotgun (WGS) entry which is preliminary data.</text>
</comment>
<evidence type="ECO:0000259" key="7">
    <source>
        <dbReference type="PROSITE" id="PS50045"/>
    </source>
</evidence>
<dbReference type="Proteomes" id="UP000078390">
    <property type="component" value="Unassembled WGS sequence"/>
</dbReference>
<dbReference type="STRING" id="999894.TDIS_1366"/>
<dbReference type="InterPro" id="IPR027417">
    <property type="entry name" value="P-loop_NTPase"/>
</dbReference>
<dbReference type="OrthoDB" id="9771372at2"/>
<evidence type="ECO:0000256" key="1">
    <source>
        <dbReference type="ARBA" id="ARBA00022741"/>
    </source>
</evidence>
<keyword evidence="5" id="KW-0804">Transcription</keyword>
<dbReference type="InterPro" id="IPR002078">
    <property type="entry name" value="Sigma_54_int"/>
</dbReference>
<dbReference type="GO" id="GO:0006355">
    <property type="term" value="P:regulation of DNA-templated transcription"/>
    <property type="evidence" value="ECO:0007669"/>
    <property type="project" value="InterPro"/>
</dbReference>
<evidence type="ECO:0000256" key="4">
    <source>
        <dbReference type="ARBA" id="ARBA00023125"/>
    </source>
</evidence>
<dbReference type="PANTHER" id="PTHR32071">
    <property type="entry name" value="TRANSCRIPTIONAL REGULATORY PROTEIN"/>
    <property type="match status" value="1"/>
</dbReference>
<sequence length="519" mass="58512">MSSHTLEELACLYEIASTLASTLDLRETLQKTLSILSERFELKRGTITIFNPRTGEIQIEVAHGLSEEARRRGRYRPGEGITGEVVATGQPIIVPQISEDPRFLNKTRSRKEEEKKSLSFICVPIKSGGQVLGTLSVDRPTADTAELGENLRFLTIVSGLIAQTVAKLQALEEERAQLLEENLRLKHELRDKYQLENFIATSSRMQEVLEMIDRVAQSPATVLLRGESGTGKTLIARIIHYNSPRAEGPFVSVPCTAIPESLIESELFGYEKGAFTGAHNRKIGLMEKAHGGTLFLDEIGDLPLPIQAKLLHAIQEKEFYRLGGTEPIKVDVRIIAATNRNLEELVEKGLFREDLYYRLSVFPIFIPPLRERPTDIIPLAEYFLEKYCRLYGKNIKRLSSPAIDLLMQYHWPGNVRELENAVERAVLICDEEVIRSYHLPPSLQTAKSSDTRAKLTLAEAVEKVERELIVEALKETRGNQSRAAELLGTTLRILNYKIRKYGINPKLFRISRKEASKNA</sequence>
<keyword evidence="4" id="KW-0238">DNA-binding</keyword>
<keyword evidence="9" id="KW-1185">Reference proteome</keyword>
<dbReference type="SUPFAM" id="SSF52540">
    <property type="entry name" value="P-loop containing nucleoside triphosphate hydrolases"/>
    <property type="match status" value="1"/>
</dbReference>
<dbReference type="Pfam" id="PF01590">
    <property type="entry name" value="GAF"/>
    <property type="match status" value="1"/>
</dbReference>
<dbReference type="Pfam" id="PF25601">
    <property type="entry name" value="AAA_lid_14"/>
    <property type="match status" value="1"/>
</dbReference>
<keyword evidence="1" id="KW-0547">Nucleotide-binding</keyword>
<dbReference type="InterPro" id="IPR025943">
    <property type="entry name" value="Sigma_54_int_dom_ATP-bd_2"/>
</dbReference>
<dbReference type="PATRIC" id="fig|999894.6.peg.1363"/>
<dbReference type="Pfam" id="PF02954">
    <property type="entry name" value="HTH_8"/>
    <property type="match status" value="1"/>
</dbReference>
<evidence type="ECO:0000313" key="9">
    <source>
        <dbReference type="Proteomes" id="UP000078390"/>
    </source>
</evidence>
<dbReference type="GO" id="GO:0005524">
    <property type="term" value="F:ATP binding"/>
    <property type="evidence" value="ECO:0007669"/>
    <property type="project" value="UniProtKB-KW"/>
</dbReference>
<dbReference type="FunFam" id="3.40.50.300:FF:000006">
    <property type="entry name" value="DNA-binding transcriptional regulator NtrC"/>
    <property type="match status" value="1"/>
</dbReference>
<dbReference type="Gene3D" id="1.10.10.60">
    <property type="entry name" value="Homeodomain-like"/>
    <property type="match status" value="1"/>
</dbReference>
<keyword evidence="6" id="KW-0175">Coiled coil</keyword>
<dbReference type="InterPro" id="IPR009057">
    <property type="entry name" value="Homeodomain-like_sf"/>
</dbReference>
<evidence type="ECO:0000313" key="8">
    <source>
        <dbReference type="EMBL" id="OAQ20597.1"/>
    </source>
</evidence>
<proteinExistence type="predicted"/>
<evidence type="ECO:0000256" key="2">
    <source>
        <dbReference type="ARBA" id="ARBA00022840"/>
    </source>
</evidence>
<dbReference type="Gene3D" id="3.30.450.40">
    <property type="match status" value="1"/>
</dbReference>
<reference evidence="8 9" key="1">
    <citation type="submission" date="2016-04" db="EMBL/GenBank/DDBJ databases">
        <title>Genome analysis of Thermosulfurimonas dismutans, the first thermophilic sulfur-disproportionating bacterium of the phylum Thermodesulfobacteria.</title>
        <authorList>
            <person name="Mardanov A.V."/>
            <person name="Beletsky A.V."/>
            <person name="Kadnikov V.V."/>
            <person name="Slobodkin A.I."/>
            <person name="Ravin N.V."/>
        </authorList>
    </citation>
    <scope>NUCLEOTIDE SEQUENCE [LARGE SCALE GENOMIC DNA]</scope>
    <source>
        <strain evidence="8 9">S95</strain>
    </source>
</reference>
<dbReference type="SUPFAM" id="SSF55781">
    <property type="entry name" value="GAF domain-like"/>
    <property type="match status" value="1"/>
</dbReference>
<accession>A0A179D3G0</accession>
<dbReference type="AlphaFoldDB" id="A0A179D3G0"/>
<evidence type="ECO:0000256" key="6">
    <source>
        <dbReference type="SAM" id="Coils"/>
    </source>
</evidence>
<dbReference type="PRINTS" id="PR01590">
    <property type="entry name" value="HTHFIS"/>
</dbReference>
<keyword evidence="3" id="KW-0805">Transcription regulation</keyword>
<dbReference type="InterPro" id="IPR025662">
    <property type="entry name" value="Sigma_54_int_dom_ATP-bd_1"/>
</dbReference>
<dbReference type="PROSITE" id="PS50045">
    <property type="entry name" value="SIGMA54_INTERACT_4"/>
    <property type="match status" value="1"/>
</dbReference>
<dbReference type="GO" id="GO:0043565">
    <property type="term" value="F:sequence-specific DNA binding"/>
    <property type="evidence" value="ECO:0007669"/>
    <property type="project" value="InterPro"/>
</dbReference>
<dbReference type="Pfam" id="PF00158">
    <property type="entry name" value="Sigma54_activat"/>
    <property type="match status" value="1"/>
</dbReference>
<dbReference type="CDD" id="cd00009">
    <property type="entry name" value="AAA"/>
    <property type="match status" value="1"/>
</dbReference>
<dbReference type="Gene3D" id="3.40.50.300">
    <property type="entry name" value="P-loop containing nucleotide triphosphate hydrolases"/>
    <property type="match status" value="1"/>
</dbReference>
<dbReference type="PROSITE" id="PS00676">
    <property type="entry name" value="SIGMA54_INTERACT_2"/>
    <property type="match status" value="1"/>
</dbReference>
<dbReference type="PROSITE" id="PS00675">
    <property type="entry name" value="SIGMA54_INTERACT_1"/>
    <property type="match status" value="1"/>
</dbReference>
<evidence type="ECO:0000256" key="3">
    <source>
        <dbReference type="ARBA" id="ARBA00023015"/>
    </source>
</evidence>
<keyword evidence="2" id="KW-0067">ATP-binding</keyword>
<dbReference type="InterPro" id="IPR029016">
    <property type="entry name" value="GAF-like_dom_sf"/>
</dbReference>
<dbReference type="PROSITE" id="PS00688">
    <property type="entry name" value="SIGMA54_INTERACT_3"/>
    <property type="match status" value="1"/>
</dbReference>
<dbReference type="InterPro" id="IPR058031">
    <property type="entry name" value="AAA_lid_NorR"/>
</dbReference>
<feature type="coiled-coil region" evidence="6">
    <location>
        <begin position="161"/>
        <end position="188"/>
    </location>
</feature>
<dbReference type="InterPro" id="IPR025944">
    <property type="entry name" value="Sigma_54_int_dom_CS"/>
</dbReference>
<dbReference type="EMBL" id="LWLG01000009">
    <property type="protein sequence ID" value="OAQ20597.1"/>
    <property type="molecule type" value="Genomic_DNA"/>
</dbReference>
<dbReference type="InterPro" id="IPR003018">
    <property type="entry name" value="GAF"/>
</dbReference>
<dbReference type="SMART" id="SM00065">
    <property type="entry name" value="GAF"/>
    <property type="match status" value="1"/>
</dbReference>
<dbReference type="SUPFAM" id="SSF46689">
    <property type="entry name" value="Homeodomain-like"/>
    <property type="match status" value="1"/>
</dbReference>
<gene>
    <name evidence="8" type="ORF">TDIS_1366</name>
</gene>